<evidence type="ECO:0000313" key="19">
    <source>
        <dbReference type="EMBL" id="KAK5650270.1"/>
    </source>
</evidence>
<accession>A0AAN7ZJW3</accession>
<evidence type="ECO:0000256" key="15">
    <source>
        <dbReference type="ARBA" id="ARBA00032395"/>
    </source>
</evidence>
<comment type="subcellular location">
    <subcellularLocation>
        <location evidence="2">Mitochondrion inner membrane</location>
        <topology evidence="2">Single-pass membrane protein</topology>
    </subcellularLocation>
</comment>
<evidence type="ECO:0000256" key="18">
    <source>
        <dbReference type="SAM" id="Phobius"/>
    </source>
</evidence>
<name>A0AAN7ZJW3_9COLE</name>
<dbReference type="AlphaFoldDB" id="A0AAN7ZJW3"/>
<keyword evidence="8 18" id="KW-0812">Transmembrane</keyword>
<keyword evidence="6" id="KW-0813">Transport</keyword>
<comment type="similarity">
    <text evidence="3">Belongs to the complex I NDUFB5 subunit family.</text>
</comment>
<reference evidence="19 20" key="1">
    <citation type="journal article" date="2024" name="Insects">
        <title>An Improved Chromosome-Level Genome Assembly of the Firefly Pyrocoelia pectoralis.</title>
        <authorList>
            <person name="Fu X."/>
            <person name="Meyer-Rochow V.B."/>
            <person name="Ballantyne L."/>
            <person name="Zhu X."/>
        </authorList>
    </citation>
    <scope>NUCLEOTIDE SEQUENCE [LARGE SCALE GENOMIC DNA]</scope>
    <source>
        <strain evidence="19">XCY_ONT2</strain>
    </source>
</reference>
<evidence type="ECO:0000256" key="6">
    <source>
        <dbReference type="ARBA" id="ARBA00022448"/>
    </source>
</evidence>
<dbReference type="EMBL" id="JAVRBK010000001">
    <property type="protein sequence ID" value="KAK5650270.1"/>
    <property type="molecule type" value="Genomic_DNA"/>
</dbReference>
<comment type="caution">
    <text evidence="19">The sequence shown here is derived from an EMBL/GenBank/DDBJ whole genome shotgun (WGS) entry which is preliminary data.</text>
</comment>
<evidence type="ECO:0000256" key="10">
    <source>
        <dbReference type="ARBA" id="ARBA00022946"/>
    </source>
</evidence>
<evidence type="ECO:0000256" key="16">
    <source>
        <dbReference type="ARBA" id="ARBA00032550"/>
    </source>
</evidence>
<evidence type="ECO:0000256" key="4">
    <source>
        <dbReference type="ARBA" id="ARBA00011533"/>
    </source>
</evidence>
<protein>
    <recommendedName>
        <fullName evidence="5">NADH dehydrogenase [ubiquinone] 1 beta subcomplex subunit 5, mitochondrial</fullName>
    </recommendedName>
    <alternativeName>
        <fullName evidence="16">Complex I-SGDH</fullName>
    </alternativeName>
    <alternativeName>
        <fullName evidence="15">NADH-ubiquinone oxidoreductase SGDH subunit</fullName>
    </alternativeName>
</protein>
<organism evidence="19 20">
    <name type="scientific">Pyrocoelia pectoralis</name>
    <dbReference type="NCBI Taxonomy" id="417401"/>
    <lineage>
        <taxon>Eukaryota</taxon>
        <taxon>Metazoa</taxon>
        <taxon>Ecdysozoa</taxon>
        <taxon>Arthropoda</taxon>
        <taxon>Hexapoda</taxon>
        <taxon>Insecta</taxon>
        <taxon>Pterygota</taxon>
        <taxon>Neoptera</taxon>
        <taxon>Endopterygota</taxon>
        <taxon>Coleoptera</taxon>
        <taxon>Polyphaga</taxon>
        <taxon>Elateriformia</taxon>
        <taxon>Elateroidea</taxon>
        <taxon>Lampyridae</taxon>
        <taxon>Lampyrinae</taxon>
        <taxon>Pyrocoelia</taxon>
    </lineage>
</organism>
<evidence type="ECO:0000256" key="3">
    <source>
        <dbReference type="ARBA" id="ARBA00007152"/>
    </source>
</evidence>
<keyword evidence="13" id="KW-0496">Mitochondrion</keyword>
<evidence type="ECO:0000256" key="1">
    <source>
        <dbReference type="ARBA" id="ARBA00003195"/>
    </source>
</evidence>
<evidence type="ECO:0000256" key="5">
    <source>
        <dbReference type="ARBA" id="ARBA00015175"/>
    </source>
</evidence>
<dbReference type="InterPro" id="IPR019173">
    <property type="entry name" value="NADH_UbQ_OxRdtase_B5_su"/>
</dbReference>
<evidence type="ECO:0000256" key="12">
    <source>
        <dbReference type="ARBA" id="ARBA00022989"/>
    </source>
</evidence>
<evidence type="ECO:0000313" key="20">
    <source>
        <dbReference type="Proteomes" id="UP001329430"/>
    </source>
</evidence>
<keyword evidence="12 18" id="KW-1133">Transmembrane helix</keyword>
<evidence type="ECO:0000256" key="2">
    <source>
        <dbReference type="ARBA" id="ARBA00004434"/>
    </source>
</evidence>
<gene>
    <name evidence="19" type="ORF">RI129_001299</name>
</gene>
<comment type="subunit">
    <text evidence="4">Complex I is composed of 45 different subunits.</text>
</comment>
<sequence length="172" mass="20644">MVILSTLRPLLLQPTKRCTTVIRYMAGDHGVFPFKPSRWQWNKFKDFFHFYALLGVIPLTIITVGANIFIGPATLSEIPEGYEPKYWEYSRSPITRFIAKYIVTNPQQDYEKYLHHLYEENEKRILRQLEKDVRQKMKERNDYQAYYYQPVMAKYHRVVRETADNLEEIRGD</sequence>
<keyword evidence="11" id="KW-0249">Electron transport</keyword>
<proteinExistence type="inferred from homology"/>
<evidence type="ECO:0000256" key="8">
    <source>
        <dbReference type="ARBA" id="ARBA00022692"/>
    </source>
</evidence>
<evidence type="ECO:0000256" key="7">
    <source>
        <dbReference type="ARBA" id="ARBA00022660"/>
    </source>
</evidence>
<dbReference type="GO" id="GO:0005743">
    <property type="term" value="C:mitochondrial inner membrane"/>
    <property type="evidence" value="ECO:0007669"/>
    <property type="project" value="UniProtKB-SubCell"/>
</dbReference>
<dbReference type="PANTHER" id="PTHR13178">
    <property type="entry name" value="NADH-UBIQUINONE OXIDOREDUCTASE SGDH SUBUNIT"/>
    <property type="match status" value="1"/>
</dbReference>
<comment type="function">
    <text evidence="1">Accessory subunit of the mitochondrial membrane respiratory chain NADH dehydrogenase (Complex I), that is believed not to be involved in catalysis. Complex I functions in the transfer of electrons from NADH to the respiratory chain. The immediate electron acceptor for the enzyme is believed to be ubiquinone.</text>
</comment>
<keyword evidence="14 18" id="KW-0472">Membrane</keyword>
<dbReference type="Proteomes" id="UP001329430">
    <property type="component" value="Chromosome 1"/>
</dbReference>
<evidence type="ECO:0000256" key="11">
    <source>
        <dbReference type="ARBA" id="ARBA00022982"/>
    </source>
</evidence>
<keyword evidence="10" id="KW-0809">Transit peptide</keyword>
<keyword evidence="17" id="KW-0175">Coiled coil</keyword>
<keyword evidence="7" id="KW-0679">Respiratory chain</keyword>
<evidence type="ECO:0000256" key="13">
    <source>
        <dbReference type="ARBA" id="ARBA00023128"/>
    </source>
</evidence>
<evidence type="ECO:0000256" key="14">
    <source>
        <dbReference type="ARBA" id="ARBA00023136"/>
    </source>
</evidence>
<keyword evidence="20" id="KW-1185">Reference proteome</keyword>
<evidence type="ECO:0000256" key="17">
    <source>
        <dbReference type="SAM" id="Coils"/>
    </source>
</evidence>
<feature type="transmembrane region" description="Helical" evidence="18">
    <location>
        <begin position="48"/>
        <end position="70"/>
    </location>
</feature>
<evidence type="ECO:0000256" key="9">
    <source>
        <dbReference type="ARBA" id="ARBA00022792"/>
    </source>
</evidence>
<dbReference type="Pfam" id="PF09781">
    <property type="entry name" value="NDUF_B5"/>
    <property type="match status" value="1"/>
</dbReference>
<feature type="coiled-coil region" evidence="17">
    <location>
        <begin position="119"/>
        <end position="146"/>
    </location>
</feature>
<dbReference type="PANTHER" id="PTHR13178:SF0">
    <property type="entry name" value="NADH DEHYDROGENASE [UBIQUINONE] 1 BETA SUBCOMPLEX SUBUNIT 5, MITOCHONDRIAL"/>
    <property type="match status" value="1"/>
</dbReference>
<keyword evidence="9" id="KW-0999">Mitochondrion inner membrane</keyword>